<dbReference type="Proteomes" id="UP000324324">
    <property type="component" value="Unassembled WGS sequence"/>
</dbReference>
<evidence type="ECO:0000256" key="1">
    <source>
        <dbReference type="SAM" id="MobiDB-lite"/>
    </source>
</evidence>
<accession>A0A5M8ANR7</accession>
<organism evidence="2 3">
    <name type="scientific">Cupriavidus cauae</name>
    <dbReference type="NCBI Taxonomy" id="2608999"/>
    <lineage>
        <taxon>Bacteria</taxon>
        <taxon>Pseudomonadati</taxon>
        <taxon>Pseudomonadota</taxon>
        <taxon>Betaproteobacteria</taxon>
        <taxon>Burkholderiales</taxon>
        <taxon>Burkholderiaceae</taxon>
        <taxon>Cupriavidus</taxon>
    </lineage>
</organism>
<evidence type="ECO:0000313" key="2">
    <source>
        <dbReference type="EMBL" id="KAA6122384.1"/>
    </source>
</evidence>
<dbReference type="AlphaFoldDB" id="A0A5M8ANR7"/>
<name>A0A5M8ANR7_9BURK</name>
<dbReference type="EMBL" id="VWRN01000039">
    <property type="protein sequence ID" value="KAA6122384.1"/>
    <property type="molecule type" value="Genomic_DNA"/>
</dbReference>
<dbReference type="PANTHER" id="PTHR38588:SF1">
    <property type="entry name" value="BLL0334 PROTEIN"/>
    <property type="match status" value="1"/>
</dbReference>
<feature type="region of interest" description="Disordered" evidence="1">
    <location>
        <begin position="144"/>
        <end position="197"/>
    </location>
</feature>
<sequence>MEMTQTHRLPVPQQVAWEALNDTALLQHCIPGCESIEPDGDNAYLLSMTAAIGPVKAKFKGRMALQDIQAPDSYTIAFDGQGGAAGFGKGTAKVRLDPDGDETVLSYTVQAQVGGKIAQIGSRLVDGAARKMADTFFTRFSEAVSGGQQPADGQAGEAGEPLAGESNQATAAGEPADKQAGEHTKRKRSWTAWISKS</sequence>
<reference evidence="2 3" key="1">
    <citation type="submission" date="2019-09" db="EMBL/GenBank/DDBJ databases">
        <title>Isolation of a novel species in the genus Cupriavidus from patients with sepsis using whole genome sequencing.</title>
        <authorList>
            <person name="Kweon O.J."/>
            <person name="Lee M.-K."/>
        </authorList>
    </citation>
    <scope>NUCLEOTIDE SEQUENCE [LARGE SCALE GENOMIC DNA]</scope>
    <source>
        <strain evidence="2 3">MKL-01</strain>
    </source>
</reference>
<comment type="caution">
    <text evidence="2">The sequence shown here is derived from an EMBL/GenBank/DDBJ whole genome shotgun (WGS) entry which is preliminary data.</text>
</comment>
<proteinExistence type="predicted"/>
<dbReference type="InterPro" id="IPR010419">
    <property type="entry name" value="CO_DH_gsu"/>
</dbReference>
<gene>
    <name evidence="2" type="ORF">F1599_15240</name>
</gene>
<dbReference type="InterPro" id="IPR023393">
    <property type="entry name" value="START-like_dom_sf"/>
</dbReference>
<dbReference type="RefSeq" id="WP_150083636.1">
    <property type="nucleotide sequence ID" value="NZ_VWRN01000039.1"/>
</dbReference>
<evidence type="ECO:0000313" key="3">
    <source>
        <dbReference type="Proteomes" id="UP000324324"/>
    </source>
</evidence>
<keyword evidence="3" id="KW-1185">Reference proteome</keyword>
<protein>
    <submittedName>
        <fullName evidence="2">Carbon monoxide dehydrogenase subunit G</fullName>
    </submittedName>
</protein>
<dbReference type="Gene3D" id="3.30.530.20">
    <property type="match status" value="1"/>
</dbReference>
<dbReference type="Pfam" id="PF06240">
    <property type="entry name" value="COXG"/>
    <property type="match status" value="1"/>
</dbReference>
<dbReference type="SUPFAM" id="SSF55961">
    <property type="entry name" value="Bet v1-like"/>
    <property type="match status" value="1"/>
</dbReference>
<dbReference type="PANTHER" id="PTHR38588">
    <property type="entry name" value="BLL0334 PROTEIN"/>
    <property type="match status" value="1"/>
</dbReference>
<dbReference type="CDD" id="cd05018">
    <property type="entry name" value="CoxG"/>
    <property type="match status" value="1"/>
</dbReference>